<dbReference type="PANTHER" id="PTHR21110:SF0">
    <property type="entry name" value="PHOSPHOPENTOMUTASE"/>
    <property type="match status" value="1"/>
</dbReference>
<comment type="caution">
    <text evidence="6">The sequence shown here is derived from an EMBL/GenBank/DDBJ whole genome shotgun (WGS) entry which is preliminary data.</text>
</comment>
<dbReference type="GO" id="GO:0005829">
    <property type="term" value="C:cytosol"/>
    <property type="evidence" value="ECO:0007669"/>
    <property type="project" value="TreeGrafter"/>
</dbReference>
<comment type="similarity">
    <text evidence="1">Belongs to the phosphopentomutase family.</text>
</comment>
<accession>A0A1Y2T5C9</accession>
<dbReference type="Pfam" id="PF01676">
    <property type="entry name" value="Metalloenzyme"/>
    <property type="match status" value="1"/>
</dbReference>
<evidence type="ECO:0000313" key="6">
    <source>
        <dbReference type="EMBL" id="OTA41608.1"/>
    </source>
</evidence>
<organism evidence="6 7">
    <name type="scientific">Symbiobacterium thermophilum</name>
    <dbReference type="NCBI Taxonomy" id="2734"/>
    <lineage>
        <taxon>Bacteria</taxon>
        <taxon>Bacillati</taxon>
        <taxon>Bacillota</taxon>
        <taxon>Clostridia</taxon>
        <taxon>Eubacteriales</taxon>
        <taxon>Symbiobacteriaceae</taxon>
        <taxon>Symbiobacterium</taxon>
    </lineage>
</organism>
<sequence length="307" mass="33328">MKVMMFFIDGLGLGDDDPERNPLMTADMPAFRSLLGGRPLWRGAVPHRGPGVAAVPTDACLGVPGLPQSATGQTTLFTGRNGAQAIGRHLNGYPTPSLKAILNEHSIFKRVVERGLTATFLNAFRPEFFEWVAAGQPELRDRRYRPSASTVAALAAGMQVFRDFDQLRRGEAVGFDIDHHVLRAMGYDLDPVDPAEAGRRAARVAAQHHFTLYEHFLTDKAGHARDMAEARRVLERLDRFLGGLLEALPPDHLLVITSDHGNVEDLSTKQHTTNPVATIVRGPGAADVAGRIRSLADIAPAILDVVG</sequence>
<gene>
    <name evidence="6" type="ORF">A6D92_05200</name>
</gene>
<evidence type="ECO:0000259" key="5">
    <source>
        <dbReference type="Pfam" id="PF01676"/>
    </source>
</evidence>
<dbReference type="InterPro" id="IPR017850">
    <property type="entry name" value="Alkaline_phosphatase_core_sf"/>
</dbReference>
<dbReference type="EMBL" id="LWLV01000333">
    <property type="protein sequence ID" value="OTA41608.1"/>
    <property type="molecule type" value="Genomic_DNA"/>
</dbReference>
<reference evidence="7" key="1">
    <citation type="submission" date="2016-04" db="EMBL/GenBank/DDBJ databases">
        <authorList>
            <person name="Antunes L.P."/>
            <person name="Martins L.F."/>
            <person name="Pereira R.V."/>
            <person name="Thomas A.M."/>
            <person name="Barbosa D."/>
            <person name="Nascimento L."/>
            <person name="Silva G.M."/>
            <person name="Condomitti G.W."/>
            <person name="Digiampietri L.A."/>
            <person name="Lombardi K.C."/>
            <person name="Ramos P.L."/>
            <person name="Quaggio R.B."/>
            <person name="Oliveira J.C."/>
            <person name="Pascon R.C."/>
            <person name="Cruz J.B."/>
            <person name="Silva A.M."/>
            <person name="Setubal J.C."/>
        </authorList>
    </citation>
    <scope>NUCLEOTIDE SEQUENCE [LARGE SCALE GENOMIC DNA]</scope>
</reference>
<dbReference type="GO" id="GO:0043094">
    <property type="term" value="P:metabolic compound salvage"/>
    <property type="evidence" value="ECO:0007669"/>
    <property type="project" value="InterPro"/>
</dbReference>
<dbReference type="InterPro" id="IPR010045">
    <property type="entry name" value="DeoB"/>
</dbReference>
<dbReference type="GO" id="GO:0009117">
    <property type="term" value="P:nucleotide metabolic process"/>
    <property type="evidence" value="ECO:0007669"/>
    <property type="project" value="InterPro"/>
</dbReference>
<protein>
    <recommendedName>
        <fullName evidence="5">Metalloenzyme domain-containing protein</fullName>
    </recommendedName>
</protein>
<name>A0A1Y2T5C9_SYMTR</name>
<evidence type="ECO:0000256" key="1">
    <source>
        <dbReference type="ARBA" id="ARBA00010373"/>
    </source>
</evidence>
<keyword evidence="4" id="KW-0413">Isomerase</keyword>
<dbReference type="InterPro" id="IPR006124">
    <property type="entry name" value="Metalloenzyme"/>
</dbReference>
<evidence type="ECO:0000256" key="3">
    <source>
        <dbReference type="ARBA" id="ARBA00023211"/>
    </source>
</evidence>
<evidence type="ECO:0000256" key="4">
    <source>
        <dbReference type="ARBA" id="ARBA00023235"/>
    </source>
</evidence>
<dbReference type="GO" id="GO:0008973">
    <property type="term" value="F:phosphopentomutase activity"/>
    <property type="evidence" value="ECO:0007669"/>
    <property type="project" value="InterPro"/>
</dbReference>
<dbReference type="PANTHER" id="PTHR21110">
    <property type="entry name" value="PHOSPHOPENTOMUTASE"/>
    <property type="match status" value="1"/>
</dbReference>
<keyword evidence="2" id="KW-0479">Metal-binding</keyword>
<proteinExistence type="inferred from homology"/>
<dbReference type="Proteomes" id="UP000194267">
    <property type="component" value="Unassembled WGS sequence"/>
</dbReference>
<keyword evidence="3" id="KW-0464">Manganese</keyword>
<evidence type="ECO:0000256" key="2">
    <source>
        <dbReference type="ARBA" id="ARBA00022723"/>
    </source>
</evidence>
<dbReference type="SUPFAM" id="SSF53649">
    <property type="entry name" value="Alkaline phosphatase-like"/>
    <property type="match status" value="1"/>
</dbReference>
<dbReference type="Gene3D" id="3.40.720.10">
    <property type="entry name" value="Alkaline Phosphatase, subunit A"/>
    <property type="match status" value="1"/>
</dbReference>
<feature type="domain" description="Metalloenzyme" evidence="5">
    <location>
        <begin position="207"/>
        <end position="305"/>
    </location>
</feature>
<dbReference type="GO" id="GO:0000287">
    <property type="term" value="F:magnesium ion binding"/>
    <property type="evidence" value="ECO:0007669"/>
    <property type="project" value="InterPro"/>
</dbReference>
<evidence type="ECO:0000313" key="7">
    <source>
        <dbReference type="Proteomes" id="UP000194267"/>
    </source>
</evidence>
<dbReference type="AlphaFoldDB" id="A0A1Y2T5C9"/>